<feature type="compositionally biased region" description="Basic residues" evidence="3">
    <location>
        <begin position="204"/>
        <end position="217"/>
    </location>
</feature>
<organism evidence="4 5">
    <name type="scientific">Strigamia maritima</name>
    <name type="common">European centipede</name>
    <name type="synonym">Geophilus maritimus</name>
    <dbReference type="NCBI Taxonomy" id="126957"/>
    <lineage>
        <taxon>Eukaryota</taxon>
        <taxon>Metazoa</taxon>
        <taxon>Ecdysozoa</taxon>
        <taxon>Arthropoda</taxon>
        <taxon>Myriapoda</taxon>
        <taxon>Chilopoda</taxon>
        <taxon>Pleurostigmophora</taxon>
        <taxon>Geophilomorpha</taxon>
        <taxon>Linotaeniidae</taxon>
        <taxon>Strigamia</taxon>
    </lineage>
</organism>
<dbReference type="PhylomeDB" id="T1IQI1"/>
<dbReference type="AlphaFoldDB" id="T1IQI1"/>
<dbReference type="EMBL" id="AFFK01018331">
    <property type="status" value="NOT_ANNOTATED_CDS"/>
    <property type="molecule type" value="Genomic_DNA"/>
</dbReference>
<evidence type="ECO:0000256" key="3">
    <source>
        <dbReference type="SAM" id="MobiDB-lite"/>
    </source>
</evidence>
<dbReference type="PROSITE" id="PS00247">
    <property type="entry name" value="HBGF_FGF"/>
    <property type="match status" value="1"/>
</dbReference>
<feature type="region of interest" description="Disordered" evidence="3">
    <location>
        <begin position="196"/>
        <end position="226"/>
    </location>
</feature>
<accession>T1IQI1</accession>
<dbReference type="SUPFAM" id="SSF50353">
    <property type="entry name" value="Cytokine"/>
    <property type="match status" value="1"/>
</dbReference>
<dbReference type="InterPro" id="IPR002209">
    <property type="entry name" value="Fibroblast_GF_fam"/>
</dbReference>
<proteinExistence type="inferred from homology"/>
<dbReference type="PANTHER" id="PTHR11486">
    <property type="entry name" value="FIBROBLAST GROWTH FACTOR"/>
    <property type="match status" value="1"/>
</dbReference>
<dbReference type="Pfam" id="PF00167">
    <property type="entry name" value="FGF"/>
    <property type="match status" value="1"/>
</dbReference>
<keyword evidence="5" id="KW-1185">Reference proteome</keyword>
<dbReference type="SMART" id="SM00442">
    <property type="entry name" value="FGF"/>
    <property type="match status" value="1"/>
</dbReference>
<evidence type="ECO:0000256" key="1">
    <source>
        <dbReference type="ARBA" id="ARBA00007936"/>
    </source>
</evidence>
<evidence type="ECO:0000313" key="5">
    <source>
        <dbReference type="Proteomes" id="UP000014500"/>
    </source>
</evidence>
<evidence type="ECO:0000313" key="4">
    <source>
        <dbReference type="EnsemblMetazoa" id="SMAR003300-PA"/>
    </source>
</evidence>
<dbReference type="CDD" id="cd23307">
    <property type="entry name" value="beta-trefoil_FGF8-like"/>
    <property type="match status" value="1"/>
</dbReference>
<name>T1IQI1_STRMM</name>
<protein>
    <recommendedName>
        <fullName evidence="2">Fibroblast growth factor</fullName>
        <shortName evidence="2">FGF</shortName>
    </recommendedName>
</protein>
<dbReference type="EnsemblMetazoa" id="SMAR003300-RA">
    <property type="protein sequence ID" value="SMAR003300-PA"/>
    <property type="gene ID" value="SMAR003300"/>
</dbReference>
<dbReference type="GO" id="GO:0008083">
    <property type="term" value="F:growth factor activity"/>
    <property type="evidence" value="ECO:0007669"/>
    <property type="project" value="InterPro"/>
</dbReference>
<dbReference type="STRING" id="126957.T1IQI1"/>
<dbReference type="InterPro" id="IPR008996">
    <property type="entry name" value="IL1/FGF"/>
</dbReference>
<dbReference type="Proteomes" id="UP000014500">
    <property type="component" value="Unassembled WGS sequence"/>
</dbReference>
<comment type="similarity">
    <text evidence="1 2">Belongs to the heparin-binding growth factors family.</text>
</comment>
<reference evidence="5" key="1">
    <citation type="submission" date="2011-05" db="EMBL/GenBank/DDBJ databases">
        <authorList>
            <person name="Richards S.R."/>
            <person name="Qu J."/>
            <person name="Jiang H."/>
            <person name="Jhangiani S.N."/>
            <person name="Agravi P."/>
            <person name="Goodspeed R."/>
            <person name="Gross S."/>
            <person name="Mandapat C."/>
            <person name="Jackson L."/>
            <person name="Mathew T."/>
            <person name="Pu L."/>
            <person name="Thornton R."/>
            <person name="Saada N."/>
            <person name="Wilczek-Boney K.B."/>
            <person name="Lee S."/>
            <person name="Kovar C."/>
            <person name="Wu Y."/>
            <person name="Scherer S.E."/>
            <person name="Worley K.C."/>
            <person name="Muzny D.M."/>
            <person name="Gibbs R."/>
        </authorList>
    </citation>
    <scope>NUCLEOTIDE SEQUENCE</scope>
    <source>
        <strain evidence="5">Brora</strain>
    </source>
</reference>
<reference evidence="4" key="2">
    <citation type="submission" date="2015-02" db="UniProtKB">
        <authorList>
            <consortium name="EnsemblMetazoa"/>
        </authorList>
    </citation>
    <scope>IDENTIFICATION</scope>
</reference>
<dbReference type="Gene3D" id="2.80.10.50">
    <property type="match status" value="1"/>
</dbReference>
<evidence type="ECO:0000256" key="2">
    <source>
        <dbReference type="RuleBase" id="RU049442"/>
    </source>
</evidence>
<dbReference type="HOGENOM" id="CLU_1226184_0_0_1"/>
<sequence>MADYNLSDVVRFFQFAVVAYLLCLHMVSTRPDPESISHIIPDEMPHSQMPVLRRYSLYNRCSGQHLQIPGKNVFAGSGPFAELLVRDFGFNSTIKIQGYKSKAYLCFTKRGKLKARFHFVPDNCVFEEKMDDNMYTALWLRRKNKLWKVGFNKKGRPLAGDSYNKRIDPTCFQFMKRPPMDISSTASNDALEKLYQRSSQQQLQKHRHRHRHRLRHHLNGELKPPR</sequence>
<dbReference type="eggNOG" id="KOG3885">
    <property type="taxonomic scope" value="Eukaryota"/>
</dbReference>